<organism evidence="3 4">
    <name type="scientific">Phytophthora fragariaefolia</name>
    <dbReference type="NCBI Taxonomy" id="1490495"/>
    <lineage>
        <taxon>Eukaryota</taxon>
        <taxon>Sar</taxon>
        <taxon>Stramenopiles</taxon>
        <taxon>Oomycota</taxon>
        <taxon>Peronosporomycetes</taxon>
        <taxon>Peronosporales</taxon>
        <taxon>Peronosporaceae</taxon>
        <taxon>Phytophthora</taxon>
    </lineage>
</organism>
<evidence type="ECO:0000313" key="3">
    <source>
        <dbReference type="EMBL" id="GMF43625.1"/>
    </source>
</evidence>
<feature type="region of interest" description="Disordered" evidence="1">
    <location>
        <begin position="232"/>
        <end position="261"/>
    </location>
</feature>
<evidence type="ECO:0000256" key="2">
    <source>
        <dbReference type="SAM" id="Phobius"/>
    </source>
</evidence>
<feature type="transmembrane region" description="Helical" evidence="2">
    <location>
        <begin position="103"/>
        <end position="129"/>
    </location>
</feature>
<protein>
    <submittedName>
        <fullName evidence="3">Unnamed protein product</fullName>
    </submittedName>
</protein>
<name>A0A9W6XP29_9STRA</name>
<dbReference type="AlphaFoldDB" id="A0A9W6XP29"/>
<evidence type="ECO:0000313" key="4">
    <source>
        <dbReference type="Proteomes" id="UP001165121"/>
    </source>
</evidence>
<accession>A0A9W6XP29</accession>
<dbReference type="Proteomes" id="UP001165121">
    <property type="component" value="Unassembled WGS sequence"/>
</dbReference>
<dbReference type="OrthoDB" id="127101at2759"/>
<keyword evidence="2" id="KW-1133">Transmembrane helix</keyword>
<keyword evidence="4" id="KW-1185">Reference proteome</keyword>
<feature type="transmembrane region" description="Helical" evidence="2">
    <location>
        <begin position="149"/>
        <end position="170"/>
    </location>
</feature>
<gene>
    <name evidence="3" type="ORF">Pfra01_001481700</name>
</gene>
<keyword evidence="2" id="KW-0812">Transmembrane</keyword>
<evidence type="ECO:0000256" key="1">
    <source>
        <dbReference type="SAM" id="MobiDB-lite"/>
    </source>
</evidence>
<dbReference type="EMBL" id="BSXT01001576">
    <property type="protein sequence ID" value="GMF43625.1"/>
    <property type="molecule type" value="Genomic_DNA"/>
</dbReference>
<feature type="transmembrane region" description="Helical" evidence="2">
    <location>
        <begin position="15"/>
        <end position="32"/>
    </location>
</feature>
<feature type="compositionally biased region" description="Polar residues" evidence="1">
    <location>
        <begin position="245"/>
        <end position="258"/>
    </location>
</feature>
<sequence length="294" mass="32841">MTITQNDMDAISRSIFIPIILVLDVWMFQYLVSVYYPRRGELRVRSLLLASFLGFATLVYSHENREMALELNDISETSLQLTFVTQVALIGRAVCKKVKLRPILWFTYAAEALVVLGWLDVIATVFEVASITKSDDLSLAGNILESTSLIFVTVFRFYYLSLTHGFLAVFEQRKLEMLLYVLLVIHEFPFMIIEYSTGVSWEFAQGIGNRVLIVACIVQNIHHNAISNRSSRNSSVVRSRRYAPSSAQKQGPSTSSQGPVLKSALVTPGSLRAPRDISKIAVTSVHDQSTGNAV</sequence>
<proteinExistence type="predicted"/>
<comment type="caution">
    <text evidence="3">The sequence shown here is derived from an EMBL/GenBank/DDBJ whole genome shotgun (WGS) entry which is preliminary data.</text>
</comment>
<reference evidence="3" key="1">
    <citation type="submission" date="2023-04" db="EMBL/GenBank/DDBJ databases">
        <title>Phytophthora fragariaefolia NBRC 109709.</title>
        <authorList>
            <person name="Ichikawa N."/>
            <person name="Sato H."/>
            <person name="Tonouchi N."/>
        </authorList>
    </citation>
    <scope>NUCLEOTIDE SEQUENCE</scope>
    <source>
        <strain evidence="3">NBRC 109709</strain>
    </source>
</reference>
<feature type="transmembrane region" description="Helical" evidence="2">
    <location>
        <begin position="177"/>
        <end position="197"/>
    </location>
</feature>
<keyword evidence="2" id="KW-0472">Membrane</keyword>